<feature type="non-terminal residue" evidence="1">
    <location>
        <position position="1"/>
    </location>
</feature>
<protein>
    <submittedName>
        <fullName evidence="1">Uncharacterized protein</fullName>
    </submittedName>
</protein>
<evidence type="ECO:0000313" key="1">
    <source>
        <dbReference type="EMBL" id="OCH83733.1"/>
    </source>
</evidence>
<organism evidence="1 2">
    <name type="scientific">Obba rivulosa</name>
    <dbReference type="NCBI Taxonomy" id="1052685"/>
    <lineage>
        <taxon>Eukaryota</taxon>
        <taxon>Fungi</taxon>
        <taxon>Dikarya</taxon>
        <taxon>Basidiomycota</taxon>
        <taxon>Agaricomycotina</taxon>
        <taxon>Agaricomycetes</taxon>
        <taxon>Polyporales</taxon>
        <taxon>Gelatoporiaceae</taxon>
        <taxon>Obba</taxon>
    </lineage>
</organism>
<evidence type="ECO:0000313" key="2">
    <source>
        <dbReference type="Proteomes" id="UP000250043"/>
    </source>
</evidence>
<dbReference type="Proteomes" id="UP000250043">
    <property type="component" value="Unassembled WGS sequence"/>
</dbReference>
<keyword evidence="2" id="KW-1185">Reference proteome</keyword>
<dbReference type="EMBL" id="KV722838">
    <property type="protein sequence ID" value="OCH83733.1"/>
    <property type="molecule type" value="Genomic_DNA"/>
</dbReference>
<name>A0A8E2AFX0_9APHY</name>
<gene>
    <name evidence="1" type="ORF">OBBRIDRAFT_808785</name>
</gene>
<sequence>TTSSTHLFTSHTPEAEHISPFCISKLSHTGLENESISLGRASNPINGDTSMSINVDFTYTKPGMSPMWKVSNGQLNKDFKLGEKPVQTFLEPQAETEERDV</sequence>
<proteinExistence type="predicted"/>
<dbReference type="AlphaFoldDB" id="A0A8E2AFX0"/>
<accession>A0A8E2AFX0</accession>
<reference evidence="1 2" key="1">
    <citation type="submission" date="2016-07" db="EMBL/GenBank/DDBJ databases">
        <title>Draft genome of the white-rot fungus Obba rivulosa 3A-2.</title>
        <authorList>
            <consortium name="DOE Joint Genome Institute"/>
            <person name="Miettinen O."/>
            <person name="Riley R."/>
            <person name="Acob R."/>
            <person name="Barry K."/>
            <person name="Cullen D."/>
            <person name="De Vries R."/>
            <person name="Hainaut M."/>
            <person name="Hatakka A."/>
            <person name="Henrissat B."/>
            <person name="Hilden K."/>
            <person name="Kuo R."/>
            <person name="Labutti K."/>
            <person name="Lipzen A."/>
            <person name="Makela M.R."/>
            <person name="Sandor L."/>
            <person name="Spatafora J.W."/>
            <person name="Grigoriev I.V."/>
            <person name="Hibbett D.S."/>
        </authorList>
    </citation>
    <scope>NUCLEOTIDE SEQUENCE [LARGE SCALE GENOMIC DNA]</scope>
    <source>
        <strain evidence="1 2">3A-2</strain>
    </source>
</reference>